<dbReference type="OrthoDB" id="2156052at2759"/>
<sequence>MSPKETQETQEIREIRELRRQLEEEQQRRREEQQRRREAEDQLRRTTLPEFLDACHVHLSLGLTVQQDKQSSTKGDPANADQKLRPTWIREWADFPTEQMAIWEDLMDFDFLNERHFTPLGALKEYGKEVRERMVSSELDLGYFLRQTLESRVTSVIKQLHANPRLRQTFCLKGDISFENHANSLTDETNLVSDLSSLSLTQSHPRRSRRLAAKSQPPGQDRNAAPQKISRPRADQFCVYNKGPDGKVPAFIIEYKAPHKLSLAHIKAGLQDMNLDDVLRLKEDESPEDTCRRVIGAVITQAFSYMIQAGLEYGYVCTGEAFIFLRVRDDDPSTVYYFLSIPEEDVGQTTGWTGNLDSDNRLHLTALGQVAAFTVRALRTPTRHAAWIAWATRKLKTWEMIYDELLDEIQEKDIPSSVFKPPTRSRMEYCRTSPVKTRSKAAGATVCNPPEDTRSLEDDDDDDVEDGFDPNTPSRRPPRLPRRPLDPSSATTETQSQTSQSKGKSRQYCTQQCLQGLVKGGKLDWQCPNVLAHGVDRHRLTPATLIHRLDRQFSMNIRPDGDMGCESLHIHGSRGALFKITLWSHGYTFVGKGSPVEFVAGLKHEELIYSHLAPVQGVYVPVLLGSLRLRHPFSYDGIAEMVQLMFMSYAGKSIARSHRVERDHLIQQAEKYLQAIHDLHVLQGDPIPGNMVEDNGRLMFIDFERATLQNRRTPLGGVSLNPKREASTWEKSHRRLSCFEREKRRMRSEM</sequence>
<dbReference type="PANTHER" id="PTHR37171:SF1">
    <property type="entry name" value="SERINE_THREONINE-PROTEIN KINASE YRZF-RELATED"/>
    <property type="match status" value="1"/>
</dbReference>
<dbReference type="RefSeq" id="XP_025467327.1">
    <property type="nucleotide sequence ID" value="XM_025611729.1"/>
</dbReference>
<dbReference type="STRING" id="1450535.A0A317WLB2"/>
<feature type="region of interest" description="Disordered" evidence="1">
    <location>
        <begin position="203"/>
        <end position="229"/>
    </location>
</feature>
<feature type="compositionally biased region" description="Low complexity" evidence="1">
    <location>
        <begin position="486"/>
        <end position="501"/>
    </location>
</feature>
<accession>A0A317WLB2</accession>
<dbReference type="Proteomes" id="UP000246702">
    <property type="component" value="Unassembled WGS sequence"/>
</dbReference>
<organism evidence="2 3">
    <name type="scientific">Aspergillus sclerotioniger CBS 115572</name>
    <dbReference type="NCBI Taxonomy" id="1450535"/>
    <lineage>
        <taxon>Eukaryota</taxon>
        <taxon>Fungi</taxon>
        <taxon>Dikarya</taxon>
        <taxon>Ascomycota</taxon>
        <taxon>Pezizomycotina</taxon>
        <taxon>Eurotiomycetes</taxon>
        <taxon>Eurotiomycetidae</taxon>
        <taxon>Eurotiales</taxon>
        <taxon>Aspergillaceae</taxon>
        <taxon>Aspergillus</taxon>
        <taxon>Aspergillus subgen. Circumdati</taxon>
    </lineage>
</organism>
<dbReference type="EMBL" id="MSFK01000014">
    <property type="protein sequence ID" value="PWY87119.1"/>
    <property type="molecule type" value="Genomic_DNA"/>
</dbReference>
<proteinExistence type="predicted"/>
<dbReference type="PANTHER" id="PTHR37171">
    <property type="entry name" value="SERINE/THREONINE-PROTEIN KINASE YRZF-RELATED"/>
    <property type="match status" value="1"/>
</dbReference>
<evidence type="ECO:0000313" key="2">
    <source>
        <dbReference type="EMBL" id="PWY87119.1"/>
    </source>
</evidence>
<evidence type="ECO:0000256" key="1">
    <source>
        <dbReference type="SAM" id="MobiDB-lite"/>
    </source>
</evidence>
<reference evidence="2 3" key="1">
    <citation type="submission" date="2016-12" db="EMBL/GenBank/DDBJ databases">
        <title>The genomes of Aspergillus section Nigri reveals drivers in fungal speciation.</title>
        <authorList>
            <consortium name="DOE Joint Genome Institute"/>
            <person name="Vesth T.C."/>
            <person name="Nybo J."/>
            <person name="Theobald S."/>
            <person name="Brandl J."/>
            <person name="Frisvad J.C."/>
            <person name="Nielsen K.F."/>
            <person name="Lyhne E.K."/>
            <person name="Kogle M.E."/>
            <person name="Kuo A."/>
            <person name="Riley R."/>
            <person name="Clum A."/>
            <person name="Nolan M."/>
            <person name="Lipzen A."/>
            <person name="Salamov A."/>
            <person name="Henrissat B."/>
            <person name="Wiebenga A."/>
            <person name="De Vries R.P."/>
            <person name="Grigoriev I.V."/>
            <person name="Mortensen U.H."/>
            <person name="Andersen M.R."/>
            <person name="Baker S.E."/>
        </authorList>
    </citation>
    <scope>NUCLEOTIDE SEQUENCE [LARGE SCALE GENOMIC DNA]</scope>
    <source>
        <strain evidence="2 3">CBS 115572</strain>
    </source>
</reference>
<comment type="caution">
    <text evidence="2">The sequence shown here is derived from an EMBL/GenBank/DDBJ whole genome shotgun (WGS) entry which is preliminary data.</text>
</comment>
<feature type="region of interest" description="Disordered" evidence="1">
    <location>
        <begin position="18"/>
        <end position="42"/>
    </location>
</feature>
<dbReference type="SUPFAM" id="SSF56112">
    <property type="entry name" value="Protein kinase-like (PK-like)"/>
    <property type="match status" value="1"/>
</dbReference>
<feature type="compositionally biased region" description="Acidic residues" evidence="1">
    <location>
        <begin position="457"/>
        <end position="468"/>
    </location>
</feature>
<dbReference type="AlphaFoldDB" id="A0A317WLB2"/>
<evidence type="ECO:0000313" key="3">
    <source>
        <dbReference type="Proteomes" id="UP000246702"/>
    </source>
</evidence>
<feature type="region of interest" description="Disordered" evidence="1">
    <location>
        <begin position="416"/>
        <end position="506"/>
    </location>
</feature>
<name>A0A317WLB2_9EURO</name>
<keyword evidence="3" id="KW-1185">Reference proteome</keyword>
<dbReference type="InterPro" id="IPR011009">
    <property type="entry name" value="Kinase-like_dom_sf"/>
</dbReference>
<protein>
    <recommendedName>
        <fullName evidence="4">Protein kinase domain-containing protein</fullName>
    </recommendedName>
</protein>
<dbReference type="InterPro" id="IPR052396">
    <property type="entry name" value="Meiotic_Drive_Suppr_Kinase"/>
</dbReference>
<evidence type="ECO:0008006" key="4">
    <source>
        <dbReference type="Google" id="ProtNLM"/>
    </source>
</evidence>
<gene>
    <name evidence="2" type="ORF">BO94DRAFT_535225</name>
</gene>
<dbReference type="GeneID" id="37113872"/>